<keyword evidence="6 7" id="KW-0472">Membrane</keyword>
<dbReference type="OrthoDB" id="964123at2"/>
<dbReference type="AlphaFoldDB" id="A0A0B2BX87"/>
<evidence type="ECO:0000256" key="6">
    <source>
        <dbReference type="ARBA" id="ARBA00023136"/>
    </source>
</evidence>
<dbReference type="STRING" id="1572751.PK98_11605"/>
<feature type="transmembrane region" description="Helical" evidence="7">
    <location>
        <begin position="6"/>
        <end position="22"/>
    </location>
</feature>
<keyword evidence="4 7" id="KW-0812">Transmembrane</keyword>
<name>A0A0B2BX87_9SPHN</name>
<evidence type="ECO:0000256" key="3">
    <source>
        <dbReference type="ARBA" id="ARBA00022475"/>
    </source>
</evidence>
<organism evidence="8 9">
    <name type="scientific">Croceibacterium mercuriale</name>
    <dbReference type="NCBI Taxonomy" id="1572751"/>
    <lineage>
        <taxon>Bacteria</taxon>
        <taxon>Pseudomonadati</taxon>
        <taxon>Pseudomonadota</taxon>
        <taxon>Alphaproteobacteria</taxon>
        <taxon>Sphingomonadales</taxon>
        <taxon>Erythrobacteraceae</taxon>
        <taxon>Croceibacterium</taxon>
    </lineage>
</organism>
<sequence length="88" mass="9151">MGWIVAIIVGGVAGWLASMVMNRDASMGIFWNIVVGIIGALIGNVLAGALFGVEGTIQTFNITGFIIAIVGAIVLLAIVNLVQRGRVR</sequence>
<dbReference type="PANTHER" id="PTHR33884:SF3">
    <property type="entry name" value="UPF0410 PROTEIN YMGE"/>
    <property type="match status" value="1"/>
</dbReference>
<dbReference type="EMBL" id="JTDN01000002">
    <property type="protein sequence ID" value="KHL24612.1"/>
    <property type="molecule type" value="Genomic_DNA"/>
</dbReference>
<dbReference type="GO" id="GO:0005886">
    <property type="term" value="C:plasma membrane"/>
    <property type="evidence" value="ECO:0007669"/>
    <property type="project" value="UniProtKB-SubCell"/>
</dbReference>
<proteinExistence type="inferred from homology"/>
<evidence type="ECO:0000313" key="8">
    <source>
        <dbReference type="EMBL" id="KHL24612.1"/>
    </source>
</evidence>
<keyword evidence="5 7" id="KW-1133">Transmembrane helix</keyword>
<comment type="caution">
    <text evidence="8">The sequence shown here is derived from an EMBL/GenBank/DDBJ whole genome shotgun (WGS) entry which is preliminary data.</text>
</comment>
<evidence type="ECO:0000313" key="9">
    <source>
        <dbReference type="Proteomes" id="UP000030988"/>
    </source>
</evidence>
<gene>
    <name evidence="8" type="ORF">PK98_11605</name>
</gene>
<keyword evidence="3" id="KW-1003">Cell membrane</keyword>
<evidence type="ECO:0000256" key="7">
    <source>
        <dbReference type="SAM" id="Phobius"/>
    </source>
</evidence>
<dbReference type="InterPro" id="IPR007341">
    <property type="entry name" value="Transgly_assoc"/>
</dbReference>
<reference evidence="8 9" key="1">
    <citation type="submission" date="2014-11" db="EMBL/GenBank/DDBJ databases">
        <title>Draft genome sequence of Kirrobacter mercurialis.</title>
        <authorList>
            <person name="Coil D.A."/>
            <person name="Eisen J.A."/>
        </authorList>
    </citation>
    <scope>NUCLEOTIDE SEQUENCE [LARGE SCALE GENOMIC DNA]</scope>
    <source>
        <strain evidence="8 9">Coronado</strain>
    </source>
</reference>
<evidence type="ECO:0000256" key="4">
    <source>
        <dbReference type="ARBA" id="ARBA00022692"/>
    </source>
</evidence>
<evidence type="ECO:0000256" key="1">
    <source>
        <dbReference type="ARBA" id="ARBA00004651"/>
    </source>
</evidence>
<comment type="subcellular location">
    <subcellularLocation>
        <location evidence="1">Cell membrane</location>
        <topology evidence="1">Multi-pass membrane protein</topology>
    </subcellularLocation>
</comment>
<comment type="similarity">
    <text evidence="2">Belongs to the UPF0410 family.</text>
</comment>
<dbReference type="Pfam" id="PF04226">
    <property type="entry name" value="Transgly_assoc"/>
    <property type="match status" value="1"/>
</dbReference>
<feature type="transmembrane region" description="Helical" evidence="7">
    <location>
        <begin position="29"/>
        <end position="53"/>
    </location>
</feature>
<dbReference type="PANTHER" id="PTHR33884">
    <property type="entry name" value="UPF0410 PROTEIN YMGE"/>
    <property type="match status" value="1"/>
</dbReference>
<evidence type="ECO:0000256" key="2">
    <source>
        <dbReference type="ARBA" id="ARBA00011006"/>
    </source>
</evidence>
<protein>
    <submittedName>
        <fullName evidence="8">Membrane protein</fullName>
    </submittedName>
</protein>
<feature type="transmembrane region" description="Helical" evidence="7">
    <location>
        <begin position="59"/>
        <end position="82"/>
    </location>
</feature>
<evidence type="ECO:0000256" key="5">
    <source>
        <dbReference type="ARBA" id="ARBA00022989"/>
    </source>
</evidence>
<dbReference type="Proteomes" id="UP000030988">
    <property type="component" value="Unassembled WGS sequence"/>
</dbReference>
<keyword evidence="9" id="KW-1185">Reference proteome</keyword>
<accession>A0A0B2BX87</accession>
<dbReference type="RefSeq" id="WP_039097063.1">
    <property type="nucleotide sequence ID" value="NZ_JTDN01000002.1"/>
</dbReference>